<keyword evidence="5 7" id="KW-0472">Membrane</keyword>
<protein>
    <submittedName>
        <fullName evidence="9">FtsX-like permease family protein</fullName>
    </submittedName>
</protein>
<feature type="transmembrane region" description="Helical" evidence="7">
    <location>
        <begin position="49"/>
        <end position="69"/>
    </location>
</feature>
<keyword evidence="4 7" id="KW-1133">Transmembrane helix</keyword>
<keyword evidence="3 7" id="KW-0812">Transmembrane</keyword>
<comment type="subcellular location">
    <subcellularLocation>
        <location evidence="1">Cell membrane</location>
        <topology evidence="1">Multi-pass membrane protein</topology>
    </subcellularLocation>
</comment>
<dbReference type="GO" id="GO:0005886">
    <property type="term" value="C:plasma membrane"/>
    <property type="evidence" value="ECO:0007669"/>
    <property type="project" value="UniProtKB-SubCell"/>
</dbReference>
<dbReference type="EMBL" id="FMXO01000002">
    <property type="protein sequence ID" value="SDB08685.1"/>
    <property type="molecule type" value="Genomic_DNA"/>
</dbReference>
<dbReference type="Proteomes" id="UP000198771">
    <property type="component" value="Unassembled WGS sequence"/>
</dbReference>
<dbReference type="InterPro" id="IPR003838">
    <property type="entry name" value="ABC3_permease_C"/>
</dbReference>
<evidence type="ECO:0000256" key="2">
    <source>
        <dbReference type="ARBA" id="ARBA00022475"/>
    </source>
</evidence>
<accession>A0A1G6AJV9</accession>
<name>A0A1G6AJV9_9BACT</name>
<gene>
    <name evidence="9" type="ORF">SAMN05660653_00417</name>
</gene>
<dbReference type="PANTHER" id="PTHR30572:SF4">
    <property type="entry name" value="ABC TRANSPORTER PERMEASE YTRF"/>
    <property type="match status" value="1"/>
</dbReference>
<organism evidence="9 10">
    <name type="scientific">Desulfonatronum thiosulfatophilum</name>
    <dbReference type="NCBI Taxonomy" id="617002"/>
    <lineage>
        <taxon>Bacteria</taxon>
        <taxon>Pseudomonadati</taxon>
        <taxon>Thermodesulfobacteriota</taxon>
        <taxon>Desulfovibrionia</taxon>
        <taxon>Desulfovibrionales</taxon>
        <taxon>Desulfonatronaceae</taxon>
        <taxon>Desulfonatronum</taxon>
    </lineage>
</organism>
<evidence type="ECO:0000256" key="6">
    <source>
        <dbReference type="ARBA" id="ARBA00038076"/>
    </source>
</evidence>
<dbReference type="STRING" id="617002.SAMN05660653_00417"/>
<evidence type="ECO:0000256" key="4">
    <source>
        <dbReference type="ARBA" id="ARBA00022989"/>
    </source>
</evidence>
<proteinExistence type="inferred from homology"/>
<evidence type="ECO:0000259" key="8">
    <source>
        <dbReference type="Pfam" id="PF02687"/>
    </source>
</evidence>
<evidence type="ECO:0000256" key="3">
    <source>
        <dbReference type="ARBA" id="ARBA00022692"/>
    </source>
</evidence>
<sequence>MSDATYSALRDASGEPMKKNLVRRAVVLTFRKSLEISVKNLQVRFLRSLITIGSLVLATAFLSFVLVNLNVAAGLMALGGEDAAVMLTRAGFDIDEQARTVSMSPKERWIIILSLLVCAVGIVNAQLMAVTERFREIGIMKCLGALDSMILRLFMLEATMQGLTGATLGAVFGFLFSMAVNSLRFGTQVWTTLPWSAAGLSLLIAVGVGAVLSLVGVLYPAYVAARMRPVMALKAEH</sequence>
<feature type="domain" description="ABC3 transporter permease C-terminal" evidence="8">
    <location>
        <begin position="110"/>
        <end position="228"/>
    </location>
</feature>
<dbReference type="Pfam" id="PF02687">
    <property type="entry name" value="FtsX"/>
    <property type="match status" value="1"/>
</dbReference>
<evidence type="ECO:0000313" key="10">
    <source>
        <dbReference type="Proteomes" id="UP000198771"/>
    </source>
</evidence>
<keyword evidence="2" id="KW-1003">Cell membrane</keyword>
<dbReference type="GO" id="GO:0022857">
    <property type="term" value="F:transmembrane transporter activity"/>
    <property type="evidence" value="ECO:0007669"/>
    <property type="project" value="TreeGrafter"/>
</dbReference>
<evidence type="ECO:0000313" key="9">
    <source>
        <dbReference type="EMBL" id="SDB08685.1"/>
    </source>
</evidence>
<evidence type="ECO:0000256" key="1">
    <source>
        <dbReference type="ARBA" id="ARBA00004651"/>
    </source>
</evidence>
<feature type="transmembrane region" description="Helical" evidence="7">
    <location>
        <begin position="151"/>
        <end position="180"/>
    </location>
</feature>
<feature type="transmembrane region" description="Helical" evidence="7">
    <location>
        <begin position="200"/>
        <end position="225"/>
    </location>
</feature>
<dbReference type="InterPro" id="IPR050250">
    <property type="entry name" value="Macrolide_Exporter_MacB"/>
</dbReference>
<evidence type="ECO:0000256" key="7">
    <source>
        <dbReference type="SAM" id="Phobius"/>
    </source>
</evidence>
<keyword evidence="10" id="KW-1185">Reference proteome</keyword>
<dbReference type="PANTHER" id="PTHR30572">
    <property type="entry name" value="MEMBRANE COMPONENT OF TRANSPORTER-RELATED"/>
    <property type="match status" value="1"/>
</dbReference>
<reference evidence="9 10" key="1">
    <citation type="submission" date="2016-10" db="EMBL/GenBank/DDBJ databases">
        <authorList>
            <person name="de Groot N.N."/>
        </authorList>
    </citation>
    <scope>NUCLEOTIDE SEQUENCE [LARGE SCALE GENOMIC DNA]</scope>
    <source>
        <strain evidence="9 10">ASO4-2</strain>
    </source>
</reference>
<comment type="similarity">
    <text evidence="6">Belongs to the ABC-4 integral membrane protein family.</text>
</comment>
<dbReference type="AlphaFoldDB" id="A0A1G6AJV9"/>
<feature type="transmembrane region" description="Helical" evidence="7">
    <location>
        <begin position="109"/>
        <end position="130"/>
    </location>
</feature>
<evidence type="ECO:0000256" key="5">
    <source>
        <dbReference type="ARBA" id="ARBA00023136"/>
    </source>
</evidence>